<gene>
    <name evidence="1" type="ORF">A3H66_02725</name>
</gene>
<dbReference type="EMBL" id="MFFW01000057">
    <property type="protein sequence ID" value="OGF23651.1"/>
    <property type="molecule type" value="Genomic_DNA"/>
</dbReference>
<evidence type="ECO:0000313" key="1">
    <source>
        <dbReference type="EMBL" id="OGF23651.1"/>
    </source>
</evidence>
<proteinExistence type="predicted"/>
<reference evidence="1 2" key="1">
    <citation type="journal article" date="2016" name="Nat. Commun.">
        <title>Thousands of microbial genomes shed light on interconnected biogeochemical processes in an aquifer system.</title>
        <authorList>
            <person name="Anantharaman K."/>
            <person name="Brown C.T."/>
            <person name="Hug L.A."/>
            <person name="Sharon I."/>
            <person name="Castelle C.J."/>
            <person name="Probst A.J."/>
            <person name="Thomas B.C."/>
            <person name="Singh A."/>
            <person name="Wilkins M.J."/>
            <person name="Karaoz U."/>
            <person name="Brodie E.L."/>
            <person name="Williams K.H."/>
            <person name="Hubbard S.S."/>
            <person name="Banfield J.F."/>
        </authorList>
    </citation>
    <scope>NUCLEOTIDE SEQUENCE [LARGE SCALE GENOMIC DNA]</scope>
</reference>
<comment type="caution">
    <text evidence="1">The sequence shown here is derived from an EMBL/GenBank/DDBJ whole genome shotgun (WGS) entry which is preliminary data.</text>
</comment>
<dbReference type="STRING" id="1797989.A3H66_02725"/>
<accession>A0A1F5SBL3</accession>
<protein>
    <recommendedName>
        <fullName evidence="3">HTH marR-type domain-containing protein</fullName>
    </recommendedName>
</protein>
<dbReference type="Proteomes" id="UP000178783">
    <property type="component" value="Unassembled WGS sequence"/>
</dbReference>
<dbReference type="AlphaFoldDB" id="A0A1F5SBL3"/>
<evidence type="ECO:0008006" key="3">
    <source>
        <dbReference type="Google" id="ProtNLM"/>
    </source>
</evidence>
<evidence type="ECO:0000313" key="2">
    <source>
        <dbReference type="Proteomes" id="UP000178783"/>
    </source>
</evidence>
<organism evidence="1 2">
    <name type="scientific">Candidatus Falkowbacteria bacterium RIFCSPLOWO2_02_FULL_45_21</name>
    <dbReference type="NCBI Taxonomy" id="1797989"/>
    <lineage>
        <taxon>Bacteria</taxon>
        <taxon>Candidatus Falkowiibacteriota</taxon>
    </lineage>
</organism>
<name>A0A1F5SBL3_9BACT</name>
<sequence length="96" mass="11360">MRLSKLQKYILERCYNYKSSGPEDFYDFYGEKIKSKKLVQDVIHKSLDSLVSKDLLAAMGKKTARKWFIHRVKLTNLGKKLAIKMIKNRQRKLPIK</sequence>